<reference evidence="1" key="1">
    <citation type="submission" date="2018-05" db="EMBL/GenBank/DDBJ databases">
        <authorList>
            <person name="Lanie J.A."/>
            <person name="Ng W.-L."/>
            <person name="Kazmierczak K.M."/>
            <person name="Andrzejewski T.M."/>
            <person name="Davidsen T.M."/>
            <person name="Wayne K.J."/>
            <person name="Tettelin H."/>
            <person name="Glass J.I."/>
            <person name="Rusch D."/>
            <person name="Podicherti R."/>
            <person name="Tsui H.-C.T."/>
            <person name="Winkler M.E."/>
        </authorList>
    </citation>
    <scope>NUCLEOTIDE SEQUENCE</scope>
</reference>
<evidence type="ECO:0008006" key="2">
    <source>
        <dbReference type="Google" id="ProtNLM"/>
    </source>
</evidence>
<dbReference type="Pfam" id="PF06245">
    <property type="entry name" value="DUF1015"/>
    <property type="match status" value="1"/>
</dbReference>
<gene>
    <name evidence="1" type="ORF">METZ01_LOCUS56804</name>
</gene>
<sequence length="411" mass="47144">MALIKPFRGYRPPENLAHKITSPPYDVMTSNEAREMVQNNNDSFLRIIKPEIDYNSGEEPLGDDLHNHAKNNLLDYIEKGNLVQDTNFCFYLYQITMGNHTQTGIMAAVSIEEYNQGLIKKHEFTRPEKEDDRTRHIDITNANTGPVFLTYRNDGKLKNVILEILNSHPDISFTADDATFHALWKVENKIQIERLIDYFQAIPALYIADGHHRAASAARVQKIREEANPNHSGYEPYNYFLSVIFPHDEMQILDYNRVAKDLNGFTEEQFHESINKNFDIVPIPHPPSPIPENNYSMHINGKWYQLEAKTHVKSDDPVEGLEASILQKYLLTPILDIDDPRTNKRIDFVGGIRGMVELERRCEIDCQVAFALPPVSIEQLLSVADSGQVMPPKSTWFEPKLRSGMVVRLLD</sequence>
<organism evidence="1">
    <name type="scientific">marine metagenome</name>
    <dbReference type="NCBI Taxonomy" id="408172"/>
    <lineage>
        <taxon>unclassified sequences</taxon>
        <taxon>metagenomes</taxon>
        <taxon>ecological metagenomes</taxon>
    </lineage>
</organism>
<dbReference type="PANTHER" id="PTHR36454:SF1">
    <property type="entry name" value="DUF1015 DOMAIN-CONTAINING PROTEIN"/>
    <property type="match status" value="1"/>
</dbReference>
<name>A0A381SIR1_9ZZZZ</name>
<dbReference type="InterPro" id="IPR008323">
    <property type="entry name" value="UCP033563"/>
</dbReference>
<proteinExistence type="predicted"/>
<evidence type="ECO:0000313" key="1">
    <source>
        <dbReference type="EMBL" id="SVA03950.1"/>
    </source>
</evidence>
<protein>
    <recommendedName>
        <fullName evidence="2">DUF1015 domain-containing protein</fullName>
    </recommendedName>
</protein>
<dbReference type="PIRSF" id="PIRSF033563">
    <property type="entry name" value="UCP033563"/>
    <property type="match status" value="1"/>
</dbReference>
<dbReference type="AlphaFoldDB" id="A0A381SIR1"/>
<accession>A0A381SIR1</accession>
<dbReference type="EMBL" id="UINC01003170">
    <property type="protein sequence ID" value="SVA03950.1"/>
    <property type="molecule type" value="Genomic_DNA"/>
</dbReference>
<dbReference type="PANTHER" id="PTHR36454">
    <property type="entry name" value="LMO2823 PROTEIN"/>
    <property type="match status" value="1"/>
</dbReference>